<proteinExistence type="predicted"/>
<name>A0ABQ6WA99_9EURO</name>
<accession>A0ABQ6WA99</accession>
<dbReference type="Proteomes" id="UP000325395">
    <property type="component" value="Unassembled WGS sequence"/>
</dbReference>
<reference evidence="1 2" key="1">
    <citation type="submission" date="2019-04" db="EMBL/GenBank/DDBJ databases">
        <authorList>
            <consortium name="DOE Joint Genome Institute"/>
            <person name="Mondo S."/>
            <person name="Kjaerbolling I."/>
            <person name="Vesth T."/>
            <person name="Frisvad J.C."/>
            <person name="Nybo J.L."/>
            <person name="Theobald S."/>
            <person name="Kildgaard S."/>
            <person name="Isbrandt T."/>
            <person name="Kuo A."/>
            <person name="Sato A."/>
            <person name="Lyhne E.K."/>
            <person name="Kogle M.E."/>
            <person name="Wiebenga A."/>
            <person name="Kun R.S."/>
            <person name="Lubbers R.J."/>
            <person name="Makela M.R."/>
            <person name="Barry K."/>
            <person name="Chovatia M."/>
            <person name="Clum A."/>
            <person name="Daum C."/>
            <person name="Haridas S."/>
            <person name="He G."/>
            <person name="LaButti K."/>
            <person name="Lipzen A."/>
            <person name="Riley R."/>
            <person name="Salamov A."/>
            <person name="Simmons B.A."/>
            <person name="Magnuson J.K."/>
            <person name="Henrissat B."/>
            <person name="Mortensen U.H."/>
            <person name="Larsen T.O."/>
            <person name="Devries R.P."/>
            <person name="Grigoriev I.V."/>
            <person name="Machida M."/>
            <person name="Baker S.E."/>
            <person name="Andersen M.R."/>
            <person name="Cantor M.N."/>
            <person name="Hua S.X."/>
        </authorList>
    </citation>
    <scope>NUCLEOTIDE SEQUENCE [LARGE SCALE GENOMIC DNA]</scope>
    <source>
        <strain evidence="1 2">CBS 117616</strain>
    </source>
</reference>
<gene>
    <name evidence="1" type="ORF">BDV36DRAFT_266470</name>
</gene>
<dbReference type="EMBL" id="ML735793">
    <property type="protein sequence ID" value="KAE8414060.1"/>
    <property type="molecule type" value="Genomic_DNA"/>
</dbReference>
<keyword evidence="2" id="KW-1185">Reference proteome</keyword>
<protein>
    <submittedName>
        <fullName evidence="1">Uncharacterized protein</fullName>
    </submittedName>
</protein>
<sequence length="55" mass="6533">MNLNTNRDFHINGRISYATHVCTHFSHHRYHRMYFCPLAGKLLYVLVERGKLDGQ</sequence>
<organism evidence="1 2">
    <name type="scientific">Aspergillus pseudocaelatus</name>
    <dbReference type="NCBI Taxonomy" id="1825620"/>
    <lineage>
        <taxon>Eukaryota</taxon>
        <taxon>Fungi</taxon>
        <taxon>Dikarya</taxon>
        <taxon>Ascomycota</taxon>
        <taxon>Pezizomycotina</taxon>
        <taxon>Eurotiomycetes</taxon>
        <taxon>Eurotiomycetidae</taxon>
        <taxon>Eurotiales</taxon>
        <taxon>Aspergillaceae</taxon>
        <taxon>Aspergillus</taxon>
        <taxon>Aspergillus subgen. Circumdati</taxon>
    </lineage>
</organism>
<evidence type="ECO:0000313" key="1">
    <source>
        <dbReference type="EMBL" id="KAE8414060.1"/>
    </source>
</evidence>
<evidence type="ECO:0000313" key="2">
    <source>
        <dbReference type="Proteomes" id="UP000325395"/>
    </source>
</evidence>